<dbReference type="Pfam" id="PF02653">
    <property type="entry name" value="BPD_transp_2"/>
    <property type="match status" value="1"/>
</dbReference>
<evidence type="ECO:0000256" key="1">
    <source>
        <dbReference type="ARBA" id="ARBA00004651"/>
    </source>
</evidence>
<dbReference type="RefSeq" id="WP_201362793.1">
    <property type="nucleotide sequence ID" value="NZ_BNJJ01000008.1"/>
</dbReference>
<comment type="caution">
    <text evidence="7">The sequence shown here is derived from an EMBL/GenBank/DDBJ whole genome shotgun (WGS) entry which is preliminary data.</text>
</comment>
<dbReference type="Proteomes" id="UP000635565">
    <property type="component" value="Unassembled WGS sequence"/>
</dbReference>
<feature type="transmembrane region" description="Helical" evidence="6">
    <location>
        <begin position="7"/>
        <end position="23"/>
    </location>
</feature>
<dbReference type="InterPro" id="IPR043428">
    <property type="entry name" value="LivM-like"/>
</dbReference>
<dbReference type="PANTHER" id="PTHR30482">
    <property type="entry name" value="HIGH-AFFINITY BRANCHED-CHAIN AMINO ACID TRANSPORT SYSTEM PERMEASE"/>
    <property type="match status" value="1"/>
</dbReference>
<feature type="transmembrane region" description="Helical" evidence="6">
    <location>
        <begin position="154"/>
        <end position="177"/>
    </location>
</feature>
<feature type="transmembrane region" description="Helical" evidence="6">
    <location>
        <begin position="83"/>
        <end position="107"/>
    </location>
</feature>
<feature type="transmembrane region" description="Helical" evidence="6">
    <location>
        <begin position="54"/>
        <end position="71"/>
    </location>
</feature>
<feature type="transmembrane region" description="Helical" evidence="6">
    <location>
        <begin position="29"/>
        <end position="47"/>
    </location>
</feature>
<evidence type="ECO:0000313" key="8">
    <source>
        <dbReference type="Proteomes" id="UP000635565"/>
    </source>
</evidence>
<dbReference type="PANTHER" id="PTHR30482:SF10">
    <property type="entry name" value="HIGH-AFFINITY BRANCHED-CHAIN AMINO ACID TRANSPORT PROTEIN BRAE"/>
    <property type="match status" value="1"/>
</dbReference>
<feature type="transmembrane region" description="Helical" evidence="6">
    <location>
        <begin position="244"/>
        <end position="267"/>
    </location>
</feature>
<protein>
    <submittedName>
        <fullName evidence="7">Branched-chain amino acid ABC transporter permease</fullName>
    </submittedName>
</protein>
<evidence type="ECO:0000256" key="6">
    <source>
        <dbReference type="SAM" id="Phobius"/>
    </source>
</evidence>
<sequence length="345" mass="37162">MKKTETIVLLIMLVILAIFPLLFPNPGATSVAFFAVIYAVAAAGWNIFSGFSGYISLGYAVFSGIGAYSLALICQKWNIQGDYIPFAFVLVAGLIASIFALPIGLIILRTRRHVFVVVTVATLFIMQLLAYNLHGFTNGSAGMTLPLPSWSGDFFNIPFYYMAFILLIAAILMSWLIRHSKFGLGLLAIREDEDRASSLGINTTKYKLIALMISAFFAGTAGAMISYFTSTVFPPEAFDPTFDIAVALMTFFGGVGTLAGPVLGALLVEPLQQYATLEFGTAGFDLILFGGLLLAVILLLPEGIVPSLTKLVLKIIATRTWAPDAVAAEEIRNTEGLALEEKKNG</sequence>
<keyword evidence="3 6" id="KW-0812">Transmembrane</keyword>
<name>A0ABQ3VG28_9CHLR</name>
<feature type="transmembrane region" description="Helical" evidence="6">
    <location>
        <begin position="208"/>
        <end position="229"/>
    </location>
</feature>
<keyword evidence="5 6" id="KW-0472">Membrane</keyword>
<comment type="subcellular location">
    <subcellularLocation>
        <location evidence="1">Cell membrane</location>
        <topology evidence="1">Multi-pass membrane protein</topology>
    </subcellularLocation>
</comment>
<feature type="transmembrane region" description="Helical" evidence="6">
    <location>
        <begin position="114"/>
        <end position="134"/>
    </location>
</feature>
<accession>A0ABQ3VG28</accession>
<proteinExistence type="predicted"/>
<evidence type="ECO:0000313" key="7">
    <source>
        <dbReference type="EMBL" id="GHO85139.1"/>
    </source>
</evidence>
<evidence type="ECO:0000256" key="4">
    <source>
        <dbReference type="ARBA" id="ARBA00022989"/>
    </source>
</evidence>
<keyword evidence="2" id="KW-1003">Cell membrane</keyword>
<evidence type="ECO:0000256" key="3">
    <source>
        <dbReference type="ARBA" id="ARBA00022692"/>
    </source>
</evidence>
<keyword evidence="8" id="KW-1185">Reference proteome</keyword>
<feature type="transmembrane region" description="Helical" evidence="6">
    <location>
        <begin position="279"/>
        <end position="300"/>
    </location>
</feature>
<reference evidence="7 8" key="1">
    <citation type="journal article" date="2021" name="Int. J. Syst. Evol. Microbiol.">
        <title>Reticulibacter mediterranei gen. nov., sp. nov., within the new family Reticulibacteraceae fam. nov., and Ktedonospora formicarum gen. nov., sp. nov., Ktedonobacter robiniae sp. nov., Dictyobacter formicarum sp. nov. and Dictyobacter arantiisoli sp. nov., belonging to the class Ktedonobacteria.</title>
        <authorList>
            <person name="Yabe S."/>
            <person name="Zheng Y."/>
            <person name="Wang C.M."/>
            <person name="Sakai Y."/>
            <person name="Abe K."/>
            <person name="Yokota A."/>
            <person name="Donadio S."/>
            <person name="Cavaletti L."/>
            <person name="Monciardini P."/>
        </authorList>
    </citation>
    <scope>NUCLEOTIDE SEQUENCE [LARGE SCALE GENOMIC DNA]</scope>
    <source>
        <strain evidence="7 8">SOSP1-9</strain>
    </source>
</reference>
<dbReference type="CDD" id="cd06581">
    <property type="entry name" value="TM_PBP1_LivM_like"/>
    <property type="match status" value="1"/>
</dbReference>
<evidence type="ECO:0000256" key="2">
    <source>
        <dbReference type="ARBA" id="ARBA00022475"/>
    </source>
</evidence>
<keyword evidence="4 6" id="KW-1133">Transmembrane helix</keyword>
<evidence type="ECO:0000256" key="5">
    <source>
        <dbReference type="ARBA" id="ARBA00023136"/>
    </source>
</evidence>
<dbReference type="InterPro" id="IPR001851">
    <property type="entry name" value="ABC_transp_permease"/>
</dbReference>
<organism evidence="7 8">
    <name type="scientific">Dictyobacter formicarum</name>
    <dbReference type="NCBI Taxonomy" id="2778368"/>
    <lineage>
        <taxon>Bacteria</taxon>
        <taxon>Bacillati</taxon>
        <taxon>Chloroflexota</taxon>
        <taxon>Ktedonobacteria</taxon>
        <taxon>Ktedonobacterales</taxon>
        <taxon>Dictyobacteraceae</taxon>
        <taxon>Dictyobacter</taxon>
    </lineage>
</organism>
<dbReference type="EMBL" id="BNJJ01000008">
    <property type="protein sequence ID" value="GHO85139.1"/>
    <property type="molecule type" value="Genomic_DNA"/>
</dbReference>
<gene>
    <name evidence="7" type="ORF">KSZ_31450</name>
</gene>